<dbReference type="Proteomes" id="UP001157947">
    <property type="component" value="Unassembled WGS sequence"/>
</dbReference>
<gene>
    <name evidence="6" type="ORF">SAMN06264868_10128</name>
</gene>
<dbReference type="InterPro" id="IPR036584">
    <property type="entry name" value="FliS_sf"/>
</dbReference>
<dbReference type="InterPro" id="IPR003713">
    <property type="entry name" value="FliS"/>
</dbReference>
<dbReference type="EMBL" id="FXTX01000001">
    <property type="protein sequence ID" value="SMP00232.1"/>
    <property type="molecule type" value="Genomic_DNA"/>
</dbReference>
<dbReference type="CDD" id="cd16098">
    <property type="entry name" value="FliS"/>
    <property type="match status" value="1"/>
</dbReference>
<name>A0AA46ACJ6_9AQUI</name>
<keyword evidence="6" id="KW-0966">Cell projection</keyword>
<dbReference type="Gene3D" id="1.20.120.340">
    <property type="entry name" value="Flagellar protein FliS"/>
    <property type="match status" value="1"/>
</dbReference>
<evidence type="ECO:0000256" key="4">
    <source>
        <dbReference type="ARBA" id="ARBA00022795"/>
    </source>
</evidence>
<evidence type="ECO:0000256" key="3">
    <source>
        <dbReference type="ARBA" id="ARBA00022490"/>
    </source>
</evidence>
<keyword evidence="3" id="KW-0963">Cytoplasm</keyword>
<dbReference type="GO" id="GO:0044780">
    <property type="term" value="P:bacterial-type flagellum assembly"/>
    <property type="evidence" value="ECO:0007669"/>
    <property type="project" value="InterPro"/>
</dbReference>
<dbReference type="PANTHER" id="PTHR34773">
    <property type="entry name" value="FLAGELLAR SECRETION CHAPERONE FLIS"/>
    <property type="match status" value="1"/>
</dbReference>
<organism evidence="6 7">
    <name type="scientific">Venenivibrio stagnispumantis</name>
    <dbReference type="NCBI Taxonomy" id="407998"/>
    <lineage>
        <taxon>Bacteria</taxon>
        <taxon>Pseudomonadati</taxon>
        <taxon>Aquificota</taxon>
        <taxon>Aquificia</taxon>
        <taxon>Aquificales</taxon>
        <taxon>Hydrogenothermaceae</taxon>
        <taxon>Venenivibrio</taxon>
    </lineage>
</organism>
<dbReference type="RefSeq" id="WP_265133719.1">
    <property type="nucleotide sequence ID" value="NZ_FXTX01000001.1"/>
</dbReference>
<comment type="subcellular location">
    <subcellularLocation>
        <location evidence="1">Cytoplasm</location>
        <location evidence="1">Cytosol</location>
    </subcellularLocation>
</comment>
<comment type="similarity">
    <text evidence="2">Belongs to the FliS family.</text>
</comment>
<reference evidence="6" key="1">
    <citation type="submission" date="2017-05" db="EMBL/GenBank/DDBJ databases">
        <authorList>
            <person name="Varghese N."/>
            <person name="Submissions S."/>
        </authorList>
    </citation>
    <scope>NUCLEOTIDE SEQUENCE</scope>
    <source>
        <strain evidence="6">DSM 18763</strain>
    </source>
</reference>
<sequence>MINPYEAYLESNISTASKLDQIIMLYDKAIISLERAKEDIKNNDIKSKINNINKALDIINYLNAILDMEKGEEIAQNLRDIYTFLMKHITIANAENSVEKIDESIKVLKNLNEGWIGIKDKI</sequence>
<comment type="caution">
    <text evidence="6">The sequence shown here is derived from an EMBL/GenBank/DDBJ whole genome shotgun (WGS) entry which is preliminary data.</text>
</comment>
<dbReference type="NCBIfam" id="TIGR00208">
    <property type="entry name" value="fliS"/>
    <property type="match status" value="1"/>
</dbReference>
<dbReference type="Pfam" id="PF02561">
    <property type="entry name" value="FliS"/>
    <property type="match status" value="1"/>
</dbReference>
<evidence type="ECO:0000256" key="1">
    <source>
        <dbReference type="ARBA" id="ARBA00004514"/>
    </source>
</evidence>
<evidence type="ECO:0000313" key="7">
    <source>
        <dbReference type="Proteomes" id="UP001157947"/>
    </source>
</evidence>
<proteinExistence type="inferred from homology"/>
<protein>
    <submittedName>
        <fullName evidence="6">Flagellar protein FliS</fullName>
    </submittedName>
</protein>
<dbReference type="SUPFAM" id="SSF101116">
    <property type="entry name" value="Flagellar export chaperone FliS"/>
    <property type="match status" value="1"/>
</dbReference>
<dbReference type="PIRSF" id="PIRSF039090">
    <property type="entry name" value="Flis"/>
    <property type="match status" value="1"/>
</dbReference>
<evidence type="ECO:0000256" key="2">
    <source>
        <dbReference type="ARBA" id="ARBA00008787"/>
    </source>
</evidence>
<evidence type="ECO:0000313" key="6">
    <source>
        <dbReference type="EMBL" id="SMP00232.1"/>
    </source>
</evidence>
<accession>A0AA46ACJ6</accession>
<keyword evidence="5" id="KW-0143">Chaperone</keyword>
<keyword evidence="6" id="KW-0969">Cilium</keyword>
<dbReference type="PANTHER" id="PTHR34773:SF1">
    <property type="entry name" value="FLAGELLAR SECRETION CHAPERONE FLIS"/>
    <property type="match status" value="1"/>
</dbReference>
<evidence type="ECO:0000256" key="5">
    <source>
        <dbReference type="ARBA" id="ARBA00023186"/>
    </source>
</evidence>
<dbReference type="GO" id="GO:0071973">
    <property type="term" value="P:bacterial-type flagellum-dependent cell motility"/>
    <property type="evidence" value="ECO:0007669"/>
    <property type="project" value="TreeGrafter"/>
</dbReference>
<keyword evidence="4" id="KW-1005">Bacterial flagellum biogenesis</keyword>
<dbReference type="GO" id="GO:0005829">
    <property type="term" value="C:cytosol"/>
    <property type="evidence" value="ECO:0007669"/>
    <property type="project" value="UniProtKB-SubCell"/>
</dbReference>
<keyword evidence="7" id="KW-1185">Reference proteome</keyword>
<keyword evidence="6" id="KW-0282">Flagellum</keyword>
<dbReference type="AlphaFoldDB" id="A0AA46ACJ6"/>